<protein>
    <submittedName>
        <fullName evidence="9">Competence protein ComEC</fullName>
    </submittedName>
</protein>
<dbReference type="PANTHER" id="PTHR30619:SF1">
    <property type="entry name" value="RECOMBINATION PROTEIN 2"/>
    <property type="match status" value="1"/>
</dbReference>
<feature type="transmembrane region" description="Helical" evidence="6">
    <location>
        <begin position="34"/>
        <end position="51"/>
    </location>
</feature>
<feature type="domain" description="ComEC/Rec2-related protein" evidence="7">
    <location>
        <begin position="244"/>
        <end position="508"/>
    </location>
</feature>
<feature type="transmembrane region" description="Helical" evidence="6">
    <location>
        <begin position="367"/>
        <end position="386"/>
    </location>
</feature>
<evidence type="ECO:0000256" key="3">
    <source>
        <dbReference type="ARBA" id="ARBA00022692"/>
    </source>
</evidence>
<dbReference type="InterPro" id="IPR004477">
    <property type="entry name" value="ComEC_N"/>
</dbReference>
<feature type="transmembrane region" description="Helical" evidence="6">
    <location>
        <begin position="491"/>
        <end position="510"/>
    </location>
</feature>
<keyword evidence="2" id="KW-1003">Cell membrane</keyword>
<dbReference type="STRING" id="295069.SAMN05421856_101647"/>
<keyword evidence="10" id="KW-1185">Reference proteome</keyword>
<evidence type="ECO:0000256" key="1">
    <source>
        <dbReference type="ARBA" id="ARBA00004651"/>
    </source>
</evidence>
<feature type="transmembrane region" description="Helical" evidence="6">
    <location>
        <begin position="462"/>
        <end position="479"/>
    </location>
</feature>
<proteinExistence type="predicted"/>
<comment type="subcellular location">
    <subcellularLocation>
        <location evidence="1">Cell membrane</location>
        <topology evidence="1">Multi-pass membrane protein</topology>
    </subcellularLocation>
</comment>
<dbReference type="Pfam" id="PF13567">
    <property type="entry name" value="DUF4131"/>
    <property type="match status" value="1"/>
</dbReference>
<evidence type="ECO:0000256" key="6">
    <source>
        <dbReference type="SAM" id="Phobius"/>
    </source>
</evidence>
<keyword evidence="3 6" id="KW-0812">Transmembrane</keyword>
<keyword evidence="5 6" id="KW-0472">Membrane</keyword>
<name>A0A1H7WCX9_9FLAO</name>
<dbReference type="EMBL" id="FOBV01000001">
    <property type="protein sequence ID" value="SEM19194.1"/>
    <property type="molecule type" value="Genomic_DNA"/>
</dbReference>
<feature type="transmembrane region" description="Helical" evidence="6">
    <location>
        <begin position="297"/>
        <end position="313"/>
    </location>
</feature>
<dbReference type="InterPro" id="IPR052159">
    <property type="entry name" value="Competence_DNA_uptake"/>
</dbReference>
<feature type="transmembrane region" description="Helical" evidence="6">
    <location>
        <begin position="264"/>
        <end position="285"/>
    </location>
</feature>
<feature type="transmembrane region" description="Helical" evidence="6">
    <location>
        <begin position="57"/>
        <end position="78"/>
    </location>
</feature>
<evidence type="ECO:0000256" key="5">
    <source>
        <dbReference type="ARBA" id="ARBA00023136"/>
    </source>
</evidence>
<reference evidence="10" key="1">
    <citation type="submission" date="2016-10" db="EMBL/GenBank/DDBJ databases">
        <authorList>
            <person name="Varghese N."/>
            <person name="Submissions S."/>
        </authorList>
    </citation>
    <scope>NUCLEOTIDE SEQUENCE [LARGE SCALE GENOMIC DNA]</scope>
    <source>
        <strain evidence="10">DSM 17453</strain>
    </source>
</reference>
<keyword evidence="4 6" id="KW-1133">Transmembrane helix</keyword>
<feature type="transmembrane region" description="Helical" evidence="6">
    <location>
        <begin position="85"/>
        <end position="104"/>
    </location>
</feature>
<feature type="domain" description="DUF4131" evidence="8">
    <location>
        <begin position="62"/>
        <end position="201"/>
    </location>
</feature>
<sequence>MNNQCRFKFSKIYEEFSFQINIFGKTQLLSRQPILILVIYFILGIFFQDKFSFDVTYIRTLTGICLIILILTFFKNYFFHKAKPYLLCVMFFGIGMALHFYNSFNEQISASGNNTIVFKISKKLNSNEKNRKYEAVVQIEKENFNALLYIPKSEKELDFNHYYKTQAYISKPKVPQYDFQFDYSKYLKRKNIEYQCYTNGGIFSAERNDLSLTEKFSQKRLEVLQNIDGTKMYSKSKEFLKGIILADRTEIDAQTVQDFNKSGLVHFLAISGTHIVVIFGIFYFLLIKILPLKCRKYAIITSLVLIWLFTIFIDFGSSVVRSSLMLSIYFIYILLQRKPDLLHALALSAFMILISDTQQLFDIGFQLSFLAVLGIFWLNQPILNLLPKQDNWLKKIIFNTVSISISAQVATLPLVLYYFHQFSFISILANFFIVPFSEIIIVFSFLMTALIAFNLDFEFMNLIYGYTIDVLLKIIHWFADFKTLFFENIPMDLSEVFSLFVIIFVLRFVILQCNLKNLTRFMMVLSVFFILRLGLDFYENQKDEVLIHDFSKNKVLSIKKNESVCFWINENSDKSKLNDFIIKPYCASRRIKNIKVKSFPSSVQKVVYKDKIYEIK</sequence>
<dbReference type="NCBIfam" id="TIGR00360">
    <property type="entry name" value="ComEC_N-term"/>
    <property type="match status" value="1"/>
</dbReference>
<gene>
    <name evidence="9" type="ORF">SAMN05421856_101647</name>
</gene>
<dbReference type="GO" id="GO:0005886">
    <property type="term" value="C:plasma membrane"/>
    <property type="evidence" value="ECO:0007669"/>
    <property type="project" value="UniProtKB-SubCell"/>
</dbReference>
<dbReference type="AlphaFoldDB" id="A0A1H7WCX9"/>
<organism evidence="9 10">
    <name type="scientific">Chryseobacterium taichungense</name>
    <dbReference type="NCBI Taxonomy" id="295069"/>
    <lineage>
        <taxon>Bacteria</taxon>
        <taxon>Pseudomonadati</taxon>
        <taxon>Bacteroidota</taxon>
        <taxon>Flavobacteriia</taxon>
        <taxon>Flavobacteriales</taxon>
        <taxon>Weeksellaceae</taxon>
        <taxon>Chryseobacterium group</taxon>
        <taxon>Chryseobacterium</taxon>
    </lineage>
</organism>
<evidence type="ECO:0000256" key="4">
    <source>
        <dbReference type="ARBA" id="ARBA00022989"/>
    </source>
</evidence>
<evidence type="ECO:0000256" key="2">
    <source>
        <dbReference type="ARBA" id="ARBA00022475"/>
    </source>
</evidence>
<dbReference type="Proteomes" id="UP000199450">
    <property type="component" value="Unassembled WGS sequence"/>
</dbReference>
<dbReference type="InterPro" id="IPR025405">
    <property type="entry name" value="DUF4131"/>
</dbReference>
<evidence type="ECO:0000313" key="9">
    <source>
        <dbReference type="EMBL" id="SEM19194.1"/>
    </source>
</evidence>
<evidence type="ECO:0000259" key="7">
    <source>
        <dbReference type="Pfam" id="PF03772"/>
    </source>
</evidence>
<feature type="transmembrane region" description="Helical" evidence="6">
    <location>
        <begin position="431"/>
        <end position="455"/>
    </location>
</feature>
<evidence type="ECO:0000313" key="10">
    <source>
        <dbReference type="Proteomes" id="UP000199450"/>
    </source>
</evidence>
<dbReference type="PANTHER" id="PTHR30619">
    <property type="entry name" value="DNA INTERNALIZATION/COMPETENCE PROTEIN COMEC/REC2"/>
    <property type="match status" value="1"/>
</dbReference>
<accession>A0A1H7WCX9</accession>
<evidence type="ECO:0000259" key="8">
    <source>
        <dbReference type="Pfam" id="PF13567"/>
    </source>
</evidence>
<feature type="transmembrane region" description="Helical" evidence="6">
    <location>
        <begin position="398"/>
        <end position="419"/>
    </location>
</feature>
<dbReference type="Pfam" id="PF03772">
    <property type="entry name" value="Competence"/>
    <property type="match status" value="1"/>
</dbReference>